<dbReference type="AlphaFoldDB" id="A0A2H0RF45"/>
<organism evidence="1 2">
    <name type="scientific">Candidatus Vogelbacteria bacterium CG10_big_fil_rev_8_21_14_0_10_51_16</name>
    <dbReference type="NCBI Taxonomy" id="1975045"/>
    <lineage>
        <taxon>Bacteria</taxon>
        <taxon>Candidatus Vogeliibacteriota</taxon>
    </lineage>
</organism>
<sequence length="221" mass="25803">MPGIAKFEEKIRSAINQKDGEFGNGILYKMCLENPYHNEPDVVSGKIWLIGRAYSAAIERVRSKKKINDDFYKEEVGPTLRDGILDERLKNLGSIRKIDKENLRQILSTHKYLQSKIHGITGLNKRSLCSKYLHFHLPELFFIYDSRVDGTLRKIYPRWKDFNNTLIDDVDKPYAIFFCKALALKNEVEERMKLEITPRHVDNFLINEANELIKQSRTGKK</sequence>
<evidence type="ECO:0000313" key="2">
    <source>
        <dbReference type="Proteomes" id="UP000228767"/>
    </source>
</evidence>
<dbReference type="EMBL" id="PCYI01000004">
    <property type="protein sequence ID" value="PIR45181.1"/>
    <property type="molecule type" value="Genomic_DNA"/>
</dbReference>
<evidence type="ECO:0000313" key="1">
    <source>
        <dbReference type="EMBL" id="PIR45181.1"/>
    </source>
</evidence>
<protein>
    <submittedName>
        <fullName evidence="1">Uncharacterized protein</fullName>
    </submittedName>
</protein>
<accession>A0A2H0RF45</accession>
<dbReference type="Proteomes" id="UP000228767">
    <property type="component" value="Unassembled WGS sequence"/>
</dbReference>
<name>A0A2H0RF45_9BACT</name>
<gene>
    <name evidence="1" type="ORF">COV10_00705</name>
</gene>
<reference evidence="1 2" key="1">
    <citation type="submission" date="2017-09" db="EMBL/GenBank/DDBJ databases">
        <title>Depth-based differentiation of microbial function through sediment-hosted aquifers and enrichment of novel symbionts in the deep terrestrial subsurface.</title>
        <authorList>
            <person name="Probst A.J."/>
            <person name="Ladd B."/>
            <person name="Jarett J.K."/>
            <person name="Geller-Mcgrath D.E."/>
            <person name="Sieber C.M."/>
            <person name="Emerson J.B."/>
            <person name="Anantharaman K."/>
            <person name="Thomas B.C."/>
            <person name="Malmstrom R."/>
            <person name="Stieglmeier M."/>
            <person name="Klingl A."/>
            <person name="Woyke T."/>
            <person name="Ryan C.M."/>
            <person name="Banfield J.F."/>
        </authorList>
    </citation>
    <scope>NUCLEOTIDE SEQUENCE [LARGE SCALE GENOMIC DNA]</scope>
    <source>
        <strain evidence="1">CG10_big_fil_rev_8_21_14_0_10_51_16</strain>
    </source>
</reference>
<comment type="caution">
    <text evidence="1">The sequence shown here is derived from an EMBL/GenBank/DDBJ whole genome shotgun (WGS) entry which is preliminary data.</text>
</comment>
<proteinExistence type="predicted"/>